<proteinExistence type="predicted"/>
<dbReference type="EMBL" id="JBHRSX010000016">
    <property type="protein sequence ID" value="MFC3201665.1"/>
    <property type="molecule type" value="Genomic_DNA"/>
</dbReference>
<keyword evidence="2" id="KW-1185">Reference proteome</keyword>
<evidence type="ECO:0008006" key="3">
    <source>
        <dbReference type="Google" id="ProtNLM"/>
    </source>
</evidence>
<gene>
    <name evidence="1" type="ORF">ACFOEW_07540</name>
</gene>
<dbReference type="Proteomes" id="UP001595477">
    <property type="component" value="Unassembled WGS sequence"/>
</dbReference>
<evidence type="ECO:0000313" key="2">
    <source>
        <dbReference type="Proteomes" id="UP001595477"/>
    </source>
</evidence>
<accession>A0ABV7JUA9</accession>
<dbReference type="RefSeq" id="WP_123323502.1">
    <property type="nucleotide sequence ID" value="NZ_JBHRSX010000016.1"/>
</dbReference>
<organism evidence="1 2">
    <name type="scientific">Alteromonas oceani</name>
    <dbReference type="NCBI Taxonomy" id="2071609"/>
    <lineage>
        <taxon>Bacteria</taxon>
        <taxon>Pseudomonadati</taxon>
        <taxon>Pseudomonadota</taxon>
        <taxon>Gammaproteobacteria</taxon>
        <taxon>Alteromonadales</taxon>
        <taxon>Alteromonadaceae</taxon>
        <taxon>Alteromonas/Salinimonas group</taxon>
        <taxon>Alteromonas</taxon>
    </lineage>
</organism>
<sequence>MTYSLTVEIESFSHELSQDTLNFFHLPGSGINAECVNPSTCKITFNNTILQGLERPKQTDSAYIIAQIMLVTMNIVTQGFFTWVKRFSLDPIVHENRAGEESRDVSLSVSRVLQIGPVRKLERDEVRLMFIIFGSIARDLDTSIRNDYTKGVLLLSQSHYDINFYKEAFFNFYRCIEGVVTRKYLNTRKLNNELKEISSVLQSIGCDEGLLGLFKEIYKLRGSEVAHSQKAQKDITYDVSDQYRPGSPHFI</sequence>
<protein>
    <recommendedName>
        <fullName evidence="3">Apea-like HEPN domain-containing protein</fullName>
    </recommendedName>
</protein>
<comment type="caution">
    <text evidence="1">The sequence shown here is derived from an EMBL/GenBank/DDBJ whole genome shotgun (WGS) entry which is preliminary data.</text>
</comment>
<reference evidence="2" key="1">
    <citation type="journal article" date="2019" name="Int. J. Syst. Evol. Microbiol.">
        <title>The Global Catalogue of Microorganisms (GCM) 10K type strain sequencing project: providing services to taxonomists for standard genome sequencing and annotation.</title>
        <authorList>
            <consortium name="The Broad Institute Genomics Platform"/>
            <consortium name="The Broad Institute Genome Sequencing Center for Infectious Disease"/>
            <person name="Wu L."/>
            <person name="Ma J."/>
        </authorList>
    </citation>
    <scope>NUCLEOTIDE SEQUENCE [LARGE SCALE GENOMIC DNA]</scope>
    <source>
        <strain evidence="2">KCTC 52449</strain>
    </source>
</reference>
<name>A0ABV7JUA9_9ALTE</name>
<evidence type="ECO:0000313" key="1">
    <source>
        <dbReference type="EMBL" id="MFC3201665.1"/>
    </source>
</evidence>